<comment type="caution">
    <text evidence="2">The sequence shown here is derived from an EMBL/GenBank/DDBJ whole genome shotgun (WGS) entry which is preliminary data.</text>
</comment>
<evidence type="ECO:0000313" key="2">
    <source>
        <dbReference type="EMBL" id="TWT46522.1"/>
    </source>
</evidence>
<dbReference type="Pfam" id="PF07617">
    <property type="entry name" value="DUF1579"/>
    <property type="match status" value="1"/>
</dbReference>
<feature type="chain" id="PRO_5022894529" description="DUF1579 domain-containing protein" evidence="1">
    <location>
        <begin position="37"/>
        <end position="196"/>
    </location>
</feature>
<feature type="signal peptide" evidence="1">
    <location>
        <begin position="1"/>
        <end position="36"/>
    </location>
</feature>
<sequence precursor="true">MVSRLFCPLRSPCPRSSAIGLIAMATAFSAAPATLAQSPPQPTQEHRELAKEAGVWDARMKIYVAPEVPPLESEATETCTMLGPFWLVSVFEGSMAGTPFTGHGQTTFDPRAGEWVSTWIDSLAPTLMTSRGTYDPATRTATYQGDTVDWMTGQPKQVKMTLTYTDDDHKEFRMHERPAAGAADWAKMLEISYTRR</sequence>
<protein>
    <recommendedName>
        <fullName evidence="4">DUF1579 domain-containing protein</fullName>
    </recommendedName>
</protein>
<dbReference type="AlphaFoldDB" id="A0A5C5WA70"/>
<evidence type="ECO:0008006" key="4">
    <source>
        <dbReference type="Google" id="ProtNLM"/>
    </source>
</evidence>
<organism evidence="2 3">
    <name type="scientific">Botrimarina hoheduenensis</name>
    <dbReference type="NCBI Taxonomy" id="2528000"/>
    <lineage>
        <taxon>Bacteria</taxon>
        <taxon>Pseudomonadati</taxon>
        <taxon>Planctomycetota</taxon>
        <taxon>Planctomycetia</taxon>
        <taxon>Pirellulales</taxon>
        <taxon>Lacipirellulaceae</taxon>
        <taxon>Botrimarina</taxon>
    </lineage>
</organism>
<dbReference type="EMBL" id="SJPH01000003">
    <property type="protein sequence ID" value="TWT46522.1"/>
    <property type="molecule type" value="Genomic_DNA"/>
</dbReference>
<proteinExistence type="predicted"/>
<keyword evidence="1" id="KW-0732">Signal</keyword>
<evidence type="ECO:0000313" key="3">
    <source>
        <dbReference type="Proteomes" id="UP000318995"/>
    </source>
</evidence>
<dbReference type="Proteomes" id="UP000318995">
    <property type="component" value="Unassembled WGS sequence"/>
</dbReference>
<dbReference type="InterPro" id="IPR011473">
    <property type="entry name" value="DUF1579"/>
</dbReference>
<dbReference type="OrthoDB" id="272914at2"/>
<evidence type="ECO:0000256" key="1">
    <source>
        <dbReference type="SAM" id="SignalP"/>
    </source>
</evidence>
<reference evidence="2 3" key="1">
    <citation type="submission" date="2019-02" db="EMBL/GenBank/DDBJ databases">
        <title>Deep-cultivation of Planctomycetes and their phenomic and genomic characterization uncovers novel biology.</title>
        <authorList>
            <person name="Wiegand S."/>
            <person name="Jogler M."/>
            <person name="Boedeker C."/>
            <person name="Pinto D."/>
            <person name="Vollmers J."/>
            <person name="Rivas-Marin E."/>
            <person name="Kohn T."/>
            <person name="Peeters S.H."/>
            <person name="Heuer A."/>
            <person name="Rast P."/>
            <person name="Oberbeckmann S."/>
            <person name="Bunk B."/>
            <person name="Jeske O."/>
            <person name="Meyerdierks A."/>
            <person name="Storesund J.E."/>
            <person name="Kallscheuer N."/>
            <person name="Luecker S."/>
            <person name="Lage O.M."/>
            <person name="Pohl T."/>
            <person name="Merkel B.J."/>
            <person name="Hornburger P."/>
            <person name="Mueller R.-W."/>
            <person name="Bruemmer F."/>
            <person name="Labrenz M."/>
            <person name="Spormann A.M."/>
            <person name="Op Den Camp H."/>
            <person name="Overmann J."/>
            <person name="Amann R."/>
            <person name="Jetten M.S.M."/>
            <person name="Mascher T."/>
            <person name="Medema M.H."/>
            <person name="Devos D.P."/>
            <person name="Kaster A.-K."/>
            <person name="Ovreas L."/>
            <person name="Rohde M."/>
            <person name="Galperin M.Y."/>
            <person name="Jogler C."/>
        </authorList>
    </citation>
    <scope>NUCLEOTIDE SEQUENCE [LARGE SCALE GENOMIC DNA]</scope>
    <source>
        <strain evidence="2 3">Pla111</strain>
    </source>
</reference>
<keyword evidence="3" id="KW-1185">Reference proteome</keyword>
<name>A0A5C5WA70_9BACT</name>
<accession>A0A5C5WA70</accession>
<gene>
    <name evidence="2" type="ORF">Pla111_16180</name>
</gene>